<name>A0A9X2RSL1_9ACTN</name>
<proteinExistence type="predicted"/>
<dbReference type="SMART" id="SM00421">
    <property type="entry name" value="HTH_LUXR"/>
    <property type="match status" value="1"/>
</dbReference>
<dbReference type="InterPro" id="IPR016032">
    <property type="entry name" value="Sig_transdc_resp-reg_C-effctor"/>
</dbReference>
<dbReference type="Pfam" id="PF00196">
    <property type="entry name" value="GerE"/>
    <property type="match status" value="1"/>
</dbReference>
<evidence type="ECO:0000259" key="1">
    <source>
        <dbReference type="SMART" id="SM00421"/>
    </source>
</evidence>
<organism evidence="2 3">
    <name type="scientific">Streptomyces telluris</name>
    <dbReference type="NCBI Taxonomy" id="2720021"/>
    <lineage>
        <taxon>Bacteria</taxon>
        <taxon>Bacillati</taxon>
        <taxon>Actinomycetota</taxon>
        <taxon>Actinomycetes</taxon>
        <taxon>Kitasatosporales</taxon>
        <taxon>Streptomycetaceae</taxon>
        <taxon>Streptomyces</taxon>
    </lineage>
</organism>
<dbReference type="PANTHER" id="PTHR34293">
    <property type="entry name" value="HTH-TYPE TRANSCRIPTIONAL REGULATOR TRMBL2"/>
    <property type="match status" value="1"/>
</dbReference>
<accession>A0A9X2RSL1</accession>
<dbReference type="AlphaFoldDB" id="A0A9X2RSL1"/>
<feature type="domain" description="HTH luxR-type" evidence="1">
    <location>
        <begin position="279"/>
        <end position="328"/>
    </location>
</feature>
<dbReference type="RefSeq" id="WP_168096059.1">
    <property type="nucleotide sequence ID" value="NZ_JAATER010000550.1"/>
</dbReference>
<dbReference type="InterPro" id="IPR036388">
    <property type="entry name" value="WH-like_DNA-bd_sf"/>
</dbReference>
<dbReference type="EMBL" id="JANIID010000054">
    <property type="protein sequence ID" value="MCQ8774766.1"/>
    <property type="molecule type" value="Genomic_DNA"/>
</dbReference>
<protein>
    <submittedName>
        <fullName evidence="2">LuxR C-terminal-related transcriptional regulator</fullName>
    </submittedName>
</protein>
<evidence type="ECO:0000313" key="2">
    <source>
        <dbReference type="EMBL" id="MCQ8774766.1"/>
    </source>
</evidence>
<dbReference type="InterPro" id="IPR000792">
    <property type="entry name" value="Tscrpt_reg_LuxR_C"/>
</dbReference>
<dbReference type="Gene3D" id="1.10.10.10">
    <property type="entry name" value="Winged helix-like DNA-binding domain superfamily/Winged helix DNA-binding domain"/>
    <property type="match status" value="1"/>
</dbReference>
<dbReference type="InterPro" id="IPR051797">
    <property type="entry name" value="TrmB-like"/>
</dbReference>
<reference evidence="2" key="1">
    <citation type="submission" date="2022-06" db="EMBL/GenBank/DDBJ databases">
        <title>WGS of actinobacteria.</title>
        <authorList>
            <person name="Thawai C."/>
        </authorList>
    </citation>
    <scope>NUCLEOTIDE SEQUENCE</scope>
    <source>
        <strain evidence="2">AA8</strain>
    </source>
</reference>
<dbReference type="PANTHER" id="PTHR34293:SF1">
    <property type="entry name" value="HTH-TYPE TRANSCRIPTIONAL REGULATOR TRMBL2"/>
    <property type="match status" value="1"/>
</dbReference>
<dbReference type="SUPFAM" id="SSF46894">
    <property type="entry name" value="C-terminal effector domain of the bipartite response regulators"/>
    <property type="match status" value="1"/>
</dbReference>
<sequence length="343" mass="37943">MDTLVKERTAAGPGSIELTSAELVTYRHIARQGLVRIDELMSGAHGDVSVPAVDKLIATGLVRRLGADCLAAVDPARVSDRLLGQWEERVENARLGLQWMRGQMAELGLIYATQQQALQGPHLERIESHEEVVRALERYADDCREEVLSARPGGAHPDAELIEARYRYQQLLGRGVQLRALYQYSARFHPPTVRHTEEAIGAGVEVRTVTGDLARFVIFDREVLVVPLRSSPGGALVVRDADLIAFAAEMFNAAWSTGEPIDKPRERTFVQDLANQTKRSILQHLIDGADDRTTARALGISVRTCQRHVSDIMQQLGASSRLQLGFLLREQELLSGRSPVSTM</sequence>
<dbReference type="Proteomes" id="UP001142374">
    <property type="component" value="Unassembled WGS sequence"/>
</dbReference>
<evidence type="ECO:0000313" key="3">
    <source>
        <dbReference type="Proteomes" id="UP001142374"/>
    </source>
</evidence>
<gene>
    <name evidence="2" type="ORF">NQU55_34135</name>
</gene>
<comment type="caution">
    <text evidence="2">The sequence shown here is derived from an EMBL/GenBank/DDBJ whole genome shotgun (WGS) entry which is preliminary data.</text>
</comment>
<dbReference type="GO" id="GO:0006355">
    <property type="term" value="P:regulation of DNA-templated transcription"/>
    <property type="evidence" value="ECO:0007669"/>
    <property type="project" value="InterPro"/>
</dbReference>
<keyword evidence="3" id="KW-1185">Reference proteome</keyword>
<dbReference type="GO" id="GO:0003677">
    <property type="term" value="F:DNA binding"/>
    <property type="evidence" value="ECO:0007669"/>
    <property type="project" value="InterPro"/>
</dbReference>